<evidence type="ECO:0000256" key="8">
    <source>
        <dbReference type="ARBA" id="ARBA00022801"/>
    </source>
</evidence>
<dbReference type="InterPro" id="IPR001264">
    <property type="entry name" value="Glyco_trans_51"/>
</dbReference>
<sequence>MRSYPFDPADRPQRADDALELTGGMPPPERPAPRGDPLDGDEDAYGAEGYAADLSTIQRPSRLRWVMRGIAALIVLFVFAVGWLAVTAPLSKSLQPPTPPSITLLADDGTPIARRGAILGAPVDAAKLPKNVTNAFLAIEDRRFRTHWGIDPRGITRAFFHNITSKGRDQGGSTITQQLAKNAFLDSDRTAARKIREVMIAFWLEAWLTKDQILSRYLSNVYFGDNVYGLRAAARHYFGRTPENLSIGQAAMLAGLVKAPSKLAPTINLKGARDRAALVVAAMVDAGFLDKADAAEVRPARPIADHTQVLPNGTYFADWVLPEARDRAGEIATETTVQTTLDRRLQRAAEHAVRRAGLRQAQVALVAMRPDGRVVAMVGGKSYADSPFNRATQAQRQPGSAFKLFVYLAAMRHGMTPDSVIDDKPVTIANWSPKNADGRYLGPITLRQAFARSSNVAAARITQQVGVANVIQAARDLGVTSPIPNEATIALGTSSMSLLELTSAYAAILAERYPVHAHGLEAAPAEHGIMAALTDRTRALDGTIHDEMLDLLSASAETGTGRAAALSVKTYGKTGTTQDSRDALFVGFANGLVVGVWVGNDDNTPNAGLSGGGIPARVWRDFMQTALGVGPAAAPEPVEEVDPDAGNSLGDALENFLDPSTIPPVEGEIPGVGRIRLRNGEIDFAPSRPDRRDRRRDAPEDRAPRRDQSDPSDGQ</sequence>
<feature type="domain" description="Penicillin-binding protein transpeptidase" evidence="14">
    <location>
        <begin position="365"/>
        <end position="623"/>
    </location>
</feature>
<dbReference type="EMBL" id="JAWXXV010000001">
    <property type="protein sequence ID" value="MDX5982791.1"/>
    <property type="molecule type" value="Genomic_DNA"/>
</dbReference>
<reference evidence="16 17" key="1">
    <citation type="submission" date="2023-11" db="EMBL/GenBank/DDBJ databases">
        <title>MicrobeMod: A computational toolkit for identifying prokaryotic methylation and restriction-modification with nanopore sequencing.</title>
        <authorList>
            <person name="Crits-Christoph A."/>
            <person name="Kang S.C."/>
            <person name="Lee H."/>
            <person name="Ostrov N."/>
        </authorList>
    </citation>
    <scope>NUCLEOTIDE SEQUENCE [LARGE SCALE GENOMIC DNA]</scope>
    <source>
        <strain evidence="16 17">ATCC 14820</strain>
    </source>
</reference>
<dbReference type="Proteomes" id="UP001279660">
    <property type="component" value="Unassembled WGS sequence"/>
</dbReference>
<evidence type="ECO:0000259" key="15">
    <source>
        <dbReference type="Pfam" id="PF00912"/>
    </source>
</evidence>
<evidence type="ECO:0000313" key="16">
    <source>
        <dbReference type="EMBL" id="MDX5982791.1"/>
    </source>
</evidence>
<evidence type="ECO:0000256" key="13">
    <source>
        <dbReference type="SAM" id="Phobius"/>
    </source>
</evidence>
<dbReference type="NCBIfam" id="TIGR02074">
    <property type="entry name" value="PBP_1a_fam"/>
    <property type="match status" value="1"/>
</dbReference>
<keyword evidence="6" id="KW-0328">Glycosyltransferase</keyword>
<dbReference type="RefSeq" id="WP_010406065.1">
    <property type="nucleotide sequence ID" value="NZ_JAWXXV010000001.1"/>
</dbReference>
<comment type="catalytic activity">
    <reaction evidence="11">
        <text>[GlcNAc-(1-&gt;4)-Mur2Ac(oyl-L-Ala-gamma-D-Glu-L-Lys-D-Ala-D-Ala)](n)-di-trans,octa-cis-undecaprenyl diphosphate + beta-D-GlcNAc-(1-&gt;4)-Mur2Ac(oyl-L-Ala-gamma-D-Glu-L-Lys-D-Ala-D-Ala)-di-trans,octa-cis-undecaprenyl diphosphate = [GlcNAc-(1-&gt;4)-Mur2Ac(oyl-L-Ala-gamma-D-Glu-L-Lys-D-Ala-D-Ala)](n+1)-di-trans,octa-cis-undecaprenyl diphosphate + di-trans,octa-cis-undecaprenyl diphosphate + H(+)</text>
        <dbReference type="Rhea" id="RHEA:23708"/>
        <dbReference type="Rhea" id="RHEA-COMP:9602"/>
        <dbReference type="Rhea" id="RHEA-COMP:9603"/>
        <dbReference type="ChEBI" id="CHEBI:15378"/>
        <dbReference type="ChEBI" id="CHEBI:58405"/>
        <dbReference type="ChEBI" id="CHEBI:60033"/>
        <dbReference type="ChEBI" id="CHEBI:78435"/>
        <dbReference type="EC" id="2.4.99.28"/>
    </reaction>
</comment>
<protein>
    <recommendedName>
        <fullName evidence="10">peptidoglycan glycosyltransferase</fullName>
        <ecNumber evidence="10">2.4.99.28</ecNumber>
    </recommendedName>
</protein>
<keyword evidence="8" id="KW-0378">Hydrolase</keyword>
<keyword evidence="13" id="KW-0812">Transmembrane</keyword>
<dbReference type="Gene3D" id="1.10.3810.10">
    <property type="entry name" value="Biosynthetic peptidoglycan transglycosylase-like"/>
    <property type="match status" value="1"/>
</dbReference>
<feature type="compositionally biased region" description="Basic and acidic residues" evidence="12">
    <location>
        <begin position="8"/>
        <end position="17"/>
    </location>
</feature>
<evidence type="ECO:0000256" key="7">
    <source>
        <dbReference type="ARBA" id="ARBA00022679"/>
    </source>
</evidence>
<organism evidence="16 17">
    <name type="scientific">Sphingomonas echinoides</name>
    <dbReference type="NCBI Taxonomy" id="59803"/>
    <lineage>
        <taxon>Bacteria</taxon>
        <taxon>Pseudomonadati</taxon>
        <taxon>Pseudomonadota</taxon>
        <taxon>Alphaproteobacteria</taxon>
        <taxon>Sphingomonadales</taxon>
        <taxon>Sphingomonadaceae</taxon>
        <taxon>Sphingomonas</taxon>
    </lineage>
</organism>
<dbReference type="Pfam" id="PF00905">
    <property type="entry name" value="Transpeptidase"/>
    <property type="match status" value="1"/>
</dbReference>
<dbReference type="InterPro" id="IPR012338">
    <property type="entry name" value="Beta-lactam/transpept-like"/>
</dbReference>
<evidence type="ECO:0000256" key="10">
    <source>
        <dbReference type="ARBA" id="ARBA00044770"/>
    </source>
</evidence>
<evidence type="ECO:0000256" key="11">
    <source>
        <dbReference type="ARBA" id="ARBA00049902"/>
    </source>
</evidence>
<comment type="pathway">
    <text evidence="1">Cell wall biogenesis; peptidoglycan biosynthesis.</text>
</comment>
<evidence type="ECO:0000256" key="3">
    <source>
        <dbReference type="ARBA" id="ARBA00007739"/>
    </source>
</evidence>
<dbReference type="InterPro" id="IPR023346">
    <property type="entry name" value="Lysozyme-like_dom_sf"/>
</dbReference>
<feature type="domain" description="Glycosyl transferase family 51" evidence="15">
    <location>
        <begin position="121"/>
        <end position="283"/>
    </location>
</feature>
<evidence type="ECO:0000259" key="14">
    <source>
        <dbReference type="Pfam" id="PF00905"/>
    </source>
</evidence>
<proteinExistence type="inferred from homology"/>
<name>A0ABU4PEZ3_9SPHN</name>
<gene>
    <name evidence="16" type="ORF">SIL82_00845</name>
</gene>
<feature type="compositionally biased region" description="Basic and acidic residues" evidence="12">
    <location>
        <begin position="688"/>
        <end position="709"/>
    </location>
</feature>
<evidence type="ECO:0000256" key="1">
    <source>
        <dbReference type="ARBA" id="ARBA00004752"/>
    </source>
</evidence>
<keyword evidence="13" id="KW-1133">Transmembrane helix</keyword>
<dbReference type="SUPFAM" id="SSF53955">
    <property type="entry name" value="Lysozyme-like"/>
    <property type="match status" value="1"/>
</dbReference>
<evidence type="ECO:0000256" key="2">
    <source>
        <dbReference type="ARBA" id="ARBA00007090"/>
    </source>
</evidence>
<comment type="caution">
    <text evidence="16">The sequence shown here is derived from an EMBL/GenBank/DDBJ whole genome shotgun (WGS) entry which is preliminary data.</text>
</comment>
<accession>A0ABU4PEZ3</accession>
<dbReference type="InterPro" id="IPR001460">
    <property type="entry name" value="PCN-bd_Tpept"/>
</dbReference>
<dbReference type="EC" id="2.4.99.28" evidence="10"/>
<keyword evidence="17" id="KW-1185">Reference proteome</keyword>
<evidence type="ECO:0000256" key="6">
    <source>
        <dbReference type="ARBA" id="ARBA00022676"/>
    </source>
</evidence>
<keyword evidence="5" id="KW-0645">Protease</keyword>
<dbReference type="PANTHER" id="PTHR32282:SF33">
    <property type="entry name" value="PEPTIDOGLYCAN GLYCOSYLTRANSFERASE"/>
    <property type="match status" value="1"/>
</dbReference>
<dbReference type="PANTHER" id="PTHR32282">
    <property type="entry name" value="BINDING PROTEIN TRANSPEPTIDASE, PUTATIVE-RELATED"/>
    <property type="match status" value="1"/>
</dbReference>
<keyword evidence="7" id="KW-0808">Transferase</keyword>
<feature type="transmembrane region" description="Helical" evidence="13">
    <location>
        <begin position="65"/>
        <end position="86"/>
    </location>
</feature>
<evidence type="ECO:0000256" key="4">
    <source>
        <dbReference type="ARBA" id="ARBA00022645"/>
    </source>
</evidence>
<comment type="similarity">
    <text evidence="2">In the C-terminal section; belongs to the transpeptidase family.</text>
</comment>
<dbReference type="Gene3D" id="3.40.710.10">
    <property type="entry name" value="DD-peptidase/beta-lactamase superfamily"/>
    <property type="match status" value="1"/>
</dbReference>
<dbReference type="InterPro" id="IPR036950">
    <property type="entry name" value="PBP_transglycosylase"/>
</dbReference>
<evidence type="ECO:0000256" key="9">
    <source>
        <dbReference type="ARBA" id="ARBA00023268"/>
    </source>
</evidence>
<keyword evidence="13" id="KW-0472">Membrane</keyword>
<feature type="region of interest" description="Disordered" evidence="12">
    <location>
        <begin position="1"/>
        <end position="45"/>
    </location>
</feature>
<feature type="region of interest" description="Disordered" evidence="12">
    <location>
        <begin position="679"/>
        <end position="715"/>
    </location>
</feature>
<evidence type="ECO:0000313" key="17">
    <source>
        <dbReference type="Proteomes" id="UP001279660"/>
    </source>
</evidence>
<dbReference type="SUPFAM" id="SSF56601">
    <property type="entry name" value="beta-lactamase/transpeptidase-like"/>
    <property type="match status" value="1"/>
</dbReference>
<keyword evidence="4" id="KW-0121">Carboxypeptidase</keyword>
<evidence type="ECO:0000256" key="12">
    <source>
        <dbReference type="SAM" id="MobiDB-lite"/>
    </source>
</evidence>
<evidence type="ECO:0000256" key="5">
    <source>
        <dbReference type="ARBA" id="ARBA00022670"/>
    </source>
</evidence>
<dbReference type="InterPro" id="IPR050396">
    <property type="entry name" value="Glycosyltr_51/Transpeptidase"/>
</dbReference>
<dbReference type="Pfam" id="PF00912">
    <property type="entry name" value="Transgly"/>
    <property type="match status" value="1"/>
</dbReference>
<keyword evidence="9" id="KW-0511">Multifunctional enzyme</keyword>
<comment type="similarity">
    <text evidence="3">In the N-terminal section; belongs to the glycosyltransferase 51 family.</text>
</comment>